<evidence type="ECO:0000313" key="5">
    <source>
        <dbReference type="Proteomes" id="UP000254400"/>
    </source>
</evidence>
<dbReference type="InterPro" id="IPR053162">
    <property type="entry name" value="DnaD"/>
</dbReference>
<dbReference type="PANTHER" id="PTHR37293">
    <property type="entry name" value="PHAGE REPLICATION PROTEIN-RELATED"/>
    <property type="match status" value="1"/>
</dbReference>
<organism evidence="4 5">
    <name type="scientific">Paenibacillus polymyxa</name>
    <name type="common">Bacillus polymyxa</name>
    <dbReference type="NCBI Taxonomy" id="1406"/>
    <lineage>
        <taxon>Bacteria</taxon>
        <taxon>Bacillati</taxon>
        <taxon>Bacillota</taxon>
        <taxon>Bacilli</taxon>
        <taxon>Bacillales</taxon>
        <taxon>Paenibacillaceae</taxon>
        <taxon>Paenibacillus</taxon>
    </lineage>
</organism>
<comment type="similarity">
    <text evidence="1">Belongs to the DnaB/DnaD family.</text>
</comment>
<protein>
    <submittedName>
        <fullName evidence="4">Putative prophage replication protein O</fullName>
    </submittedName>
</protein>
<evidence type="ECO:0000259" key="3">
    <source>
        <dbReference type="Pfam" id="PF07261"/>
    </source>
</evidence>
<evidence type="ECO:0000313" key="4">
    <source>
        <dbReference type="EMBL" id="SUA68191.1"/>
    </source>
</evidence>
<dbReference type="SUPFAM" id="SSF158499">
    <property type="entry name" value="DnaD domain-like"/>
    <property type="match status" value="1"/>
</dbReference>
<dbReference type="RefSeq" id="WP_019686653.1">
    <property type="nucleotide sequence ID" value="NZ_CP036496.1"/>
</dbReference>
<reference evidence="4 5" key="1">
    <citation type="submission" date="2018-06" db="EMBL/GenBank/DDBJ databases">
        <authorList>
            <consortium name="Pathogen Informatics"/>
            <person name="Doyle S."/>
        </authorList>
    </citation>
    <scope>NUCLEOTIDE SEQUENCE [LARGE SCALE GENOMIC DNA]</scope>
    <source>
        <strain evidence="4 5">NCTC10343</strain>
    </source>
</reference>
<dbReference type="InterPro" id="IPR006343">
    <property type="entry name" value="DnaB/C_C"/>
</dbReference>
<feature type="domain" description="DnaB/C C-terminal" evidence="3">
    <location>
        <begin position="163"/>
        <end position="225"/>
    </location>
</feature>
<sequence>MAEKRMISKVISISEKVNELPDIFDMLLFTWMIPHTDDFGRLAGSPAKVKALVVPMLDKLVSDVKESLHRLQSAGLIEWYEADGQKVVQVVNFEAHQQGLHKRTRSKFPDPPLDFPGSSGNFPNIPLEENRREENRTEQKGREENGTEQISGSSLPEIENNPFRLFENEGFGTISPLIADEIAILEKDYGNRWLCEAMKKAVVAGKRSMSYVNGILKNWKAEGIDEPWTKEKPPNKGGGRSGKQPIDIVKSPEPGDEQDVSQEEYEELLRLAERMQSGKGEQR</sequence>
<feature type="compositionally biased region" description="Acidic residues" evidence="2">
    <location>
        <begin position="254"/>
        <end position="264"/>
    </location>
</feature>
<gene>
    <name evidence="4" type="primary">repO</name>
    <name evidence="4" type="ORF">NCTC10343_01555</name>
</gene>
<dbReference type="Gene3D" id="1.10.10.630">
    <property type="entry name" value="DnaD domain-like"/>
    <property type="match status" value="1"/>
</dbReference>
<dbReference type="PANTHER" id="PTHR37293:SF6">
    <property type="entry name" value="DNA REPLICATION PROTEIN DNAD"/>
    <property type="match status" value="1"/>
</dbReference>
<accession>A0A378XVT5</accession>
<evidence type="ECO:0000256" key="2">
    <source>
        <dbReference type="SAM" id="MobiDB-lite"/>
    </source>
</evidence>
<evidence type="ECO:0000256" key="1">
    <source>
        <dbReference type="ARBA" id="ARBA00093462"/>
    </source>
</evidence>
<name>A0A378XVT5_PAEPO</name>
<proteinExistence type="inferred from homology"/>
<feature type="compositionally biased region" description="Basic and acidic residues" evidence="2">
    <location>
        <begin position="128"/>
        <end position="145"/>
    </location>
</feature>
<dbReference type="AlphaFoldDB" id="A0A378XVT5"/>
<dbReference type="Proteomes" id="UP000254400">
    <property type="component" value="Unassembled WGS sequence"/>
</dbReference>
<dbReference type="EMBL" id="UGSC01000001">
    <property type="protein sequence ID" value="SUA68191.1"/>
    <property type="molecule type" value="Genomic_DNA"/>
</dbReference>
<dbReference type="GeneID" id="93350341"/>
<feature type="region of interest" description="Disordered" evidence="2">
    <location>
        <begin position="226"/>
        <end position="264"/>
    </location>
</feature>
<feature type="region of interest" description="Disordered" evidence="2">
    <location>
        <begin position="101"/>
        <end position="158"/>
    </location>
</feature>
<dbReference type="Pfam" id="PF07261">
    <property type="entry name" value="DnaB_2"/>
    <property type="match status" value="1"/>
</dbReference>
<dbReference type="InterPro" id="IPR034829">
    <property type="entry name" value="DnaD-like_sf"/>
</dbReference>
<dbReference type="NCBIfam" id="TIGR01446">
    <property type="entry name" value="DnaD_dom"/>
    <property type="match status" value="1"/>
</dbReference>